<dbReference type="Proteomes" id="UP000078541">
    <property type="component" value="Unassembled WGS sequence"/>
</dbReference>
<accession>A0A195FW81</accession>
<keyword evidence="2" id="KW-1185">Reference proteome</keyword>
<reference evidence="1 2" key="1">
    <citation type="submission" date="2016-03" db="EMBL/GenBank/DDBJ databases">
        <title>Trachymyrmex septentrionalis WGS genome.</title>
        <authorList>
            <person name="Nygaard S."/>
            <person name="Hu H."/>
            <person name="Boomsma J."/>
            <person name="Zhang G."/>
        </authorList>
    </citation>
    <scope>NUCLEOTIDE SEQUENCE [LARGE SCALE GENOMIC DNA]</scope>
    <source>
        <strain evidence="1">Tsep2-gDNA-1</strain>
        <tissue evidence="1">Whole body</tissue>
    </source>
</reference>
<organism evidence="1 2">
    <name type="scientific">Trachymyrmex septentrionalis</name>
    <dbReference type="NCBI Taxonomy" id="34720"/>
    <lineage>
        <taxon>Eukaryota</taxon>
        <taxon>Metazoa</taxon>
        <taxon>Ecdysozoa</taxon>
        <taxon>Arthropoda</taxon>
        <taxon>Hexapoda</taxon>
        <taxon>Insecta</taxon>
        <taxon>Pterygota</taxon>
        <taxon>Neoptera</taxon>
        <taxon>Endopterygota</taxon>
        <taxon>Hymenoptera</taxon>
        <taxon>Apocrita</taxon>
        <taxon>Aculeata</taxon>
        <taxon>Formicoidea</taxon>
        <taxon>Formicidae</taxon>
        <taxon>Myrmicinae</taxon>
        <taxon>Trachymyrmex</taxon>
    </lineage>
</organism>
<dbReference type="AlphaFoldDB" id="A0A195FW81"/>
<dbReference type="EMBL" id="KQ981204">
    <property type="protein sequence ID" value="KYN44920.1"/>
    <property type="molecule type" value="Genomic_DNA"/>
</dbReference>
<sequence length="79" mass="8523">MSKAIDEIWLGGSANEERAVGPVKEEVISEVERDTENVRESNSVAITVVETVVNPAGDQFAAVLGEQFGYNAVDEIKSK</sequence>
<protein>
    <submittedName>
        <fullName evidence="1">Uncharacterized protein</fullName>
    </submittedName>
</protein>
<gene>
    <name evidence="1" type="ORF">ALC56_00572</name>
</gene>
<name>A0A195FW81_9HYME</name>
<evidence type="ECO:0000313" key="1">
    <source>
        <dbReference type="EMBL" id="KYN44920.1"/>
    </source>
</evidence>
<proteinExistence type="predicted"/>
<evidence type="ECO:0000313" key="2">
    <source>
        <dbReference type="Proteomes" id="UP000078541"/>
    </source>
</evidence>